<dbReference type="GeneID" id="85312735"/>
<dbReference type="GO" id="GO:0005886">
    <property type="term" value="C:plasma membrane"/>
    <property type="evidence" value="ECO:0007669"/>
    <property type="project" value="TreeGrafter"/>
</dbReference>
<keyword evidence="8" id="KW-1185">Reference proteome</keyword>
<feature type="region of interest" description="Disordered" evidence="5">
    <location>
        <begin position="295"/>
        <end position="328"/>
    </location>
</feature>
<dbReference type="EMBL" id="MU838998">
    <property type="protein sequence ID" value="KAK1771576.1"/>
    <property type="molecule type" value="Genomic_DNA"/>
</dbReference>
<feature type="transmembrane region" description="Helical" evidence="6">
    <location>
        <begin position="135"/>
        <end position="160"/>
    </location>
</feature>
<dbReference type="Proteomes" id="UP001244011">
    <property type="component" value="Unassembled WGS sequence"/>
</dbReference>
<sequence>MTNHTGKPFYTCEAVSPLCPVEATTLGYYPIRGFNIFFAIGFGFAGVATLVLGTWKKTWSYMAFVAAGCLLELAGYAARVPLSDNPWNSSAFQTQICAIILGPTLICISIYLTLKHVCLSLNPSLSRVRPGLYPFIFLPLDVSCLLVQAIGGALAASAGYDNRALLESGNRAIIAGICLQVVVLSFFGTVSADYYLRVRRWIRGPDADPEALAMWHDAKFRRFVYAVTGAYAAILIRCIYRIAEMAGGWGNKIMQDEPSFIVLESFMLVIACILLAVFPPGFLFPQMAARMATRSKGRRRFGRKKSGEKSAEAAGGVESGREAEITDS</sequence>
<accession>A0AAJ0CC61</accession>
<evidence type="ECO:0000256" key="4">
    <source>
        <dbReference type="ARBA" id="ARBA00023136"/>
    </source>
</evidence>
<reference evidence="7" key="1">
    <citation type="submission" date="2023-06" db="EMBL/GenBank/DDBJ databases">
        <title>Genome-scale phylogeny and comparative genomics of the fungal order Sordariales.</title>
        <authorList>
            <consortium name="Lawrence Berkeley National Laboratory"/>
            <person name="Hensen N."/>
            <person name="Bonometti L."/>
            <person name="Westerberg I."/>
            <person name="Brannstrom I.O."/>
            <person name="Guillou S."/>
            <person name="Cros-Aarteil S."/>
            <person name="Calhoun S."/>
            <person name="Haridas S."/>
            <person name="Kuo A."/>
            <person name="Mondo S."/>
            <person name="Pangilinan J."/>
            <person name="Riley R."/>
            <person name="Labutti K."/>
            <person name="Andreopoulos B."/>
            <person name="Lipzen A."/>
            <person name="Chen C."/>
            <person name="Yanf M."/>
            <person name="Daum C."/>
            <person name="Ng V."/>
            <person name="Clum A."/>
            <person name="Steindorff A."/>
            <person name="Ohm R."/>
            <person name="Martin F."/>
            <person name="Silar P."/>
            <person name="Natvig D."/>
            <person name="Lalanne C."/>
            <person name="Gautier V."/>
            <person name="Ament-Velasquez S.L."/>
            <person name="Kruys A."/>
            <person name="Hutchinson M.I."/>
            <person name="Powell A.J."/>
            <person name="Barry K."/>
            <person name="Miller A.N."/>
            <person name="Grigoriev I.V."/>
            <person name="Debuchy R."/>
            <person name="Gladieux P."/>
            <person name="Thoren M.H."/>
            <person name="Johannesson H."/>
        </authorList>
    </citation>
    <scope>NUCLEOTIDE SEQUENCE</scope>
    <source>
        <strain evidence="7">8032-3</strain>
    </source>
</reference>
<evidence type="ECO:0000256" key="2">
    <source>
        <dbReference type="ARBA" id="ARBA00022692"/>
    </source>
</evidence>
<name>A0AAJ0CC61_9PEZI</name>
<organism evidence="7 8">
    <name type="scientific">Phialemonium atrogriseum</name>
    <dbReference type="NCBI Taxonomy" id="1093897"/>
    <lineage>
        <taxon>Eukaryota</taxon>
        <taxon>Fungi</taxon>
        <taxon>Dikarya</taxon>
        <taxon>Ascomycota</taxon>
        <taxon>Pezizomycotina</taxon>
        <taxon>Sordariomycetes</taxon>
        <taxon>Sordariomycetidae</taxon>
        <taxon>Cephalothecales</taxon>
        <taxon>Cephalothecaceae</taxon>
        <taxon>Phialemonium</taxon>
    </lineage>
</organism>
<evidence type="ECO:0000256" key="5">
    <source>
        <dbReference type="SAM" id="MobiDB-lite"/>
    </source>
</evidence>
<dbReference type="PANTHER" id="PTHR31465:SF8">
    <property type="entry name" value="DOMAIN PROTEIN, PUTATIVE (AFU_ORTHOLOGUE AFUA_6G14140)-RELATED"/>
    <property type="match status" value="1"/>
</dbReference>
<feature type="transmembrane region" description="Helical" evidence="6">
    <location>
        <begin position="34"/>
        <end position="52"/>
    </location>
</feature>
<evidence type="ECO:0000313" key="8">
    <source>
        <dbReference type="Proteomes" id="UP001244011"/>
    </source>
</evidence>
<evidence type="ECO:0000256" key="1">
    <source>
        <dbReference type="ARBA" id="ARBA00004141"/>
    </source>
</evidence>
<keyword evidence="3 6" id="KW-1133">Transmembrane helix</keyword>
<comment type="caution">
    <text evidence="7">The sequence shown here is derived from an EMBL/GenBank/DDBJ whole genome shotgun (WGS) entry which is preliminary data.</text>
</comment>
<keyword evidence="4 6" id="KW-0472">Membrane</keyword>
<dbReference type="Pfam" id="PF04479">
    <property type="entry name" value="RTA1"/>
    <property type="match status" value="1"/>
</dbReference>
<dbReference type="RefSeq" id="XP_060287789.1">
    <property type="nucleotide sequence ID" value="XM_060429548.1"/>
</dbReference>
<dbReference type="InterPro" id="IPR007568">
    <property type="entry name" value="RTA1"/>
</dbReference>
<feature type="transmembrane region" description="Helical" evidence="6">
    <location>
        <begin position="90"/>
        <end position="114"/>
    </location>
</feature>
<feature type="transmembrane region" description="Helical" evidence="6">
    <location>
        <begin position="263"/>
        <end position="284"/>
    </location>
</feature>
<evidence type="ECO:0000313" key="7">
    <source>
        <dbReference type="EMBL" id="KAK1771576.1"/>
    </source>
</evidence>
<dbReference type="AlphaFoldDB" id="A0AAJ0CC61"/>
<comment type="subcellular location">
    <subcellularLocation>
        <location evidence="1">Membrane</location>
        <topology evidence="1">Multi-pass membrane protein</topology>
    </subcellularLocation>
</comment>
<dbReference type="GO" id="GO:0000324">
    <property type="term" value="C:fungal-type vacuole"/>
    <property type="evidence" value="ECO:0007669"/>
    <property type="project" value="TreeGrafter"/>
</dbReference>
<feature type="compositionally biased region" description="Basic and acidic residues" evidence="5">
    <location>
        <begin position="319"/>
        <end position="328"/>
    </location>
</feature>
<keyword evidence="2 6" id="KW-0812">Transmembrane</keyword>
<proteinExistence type="predicted"/>
<gene>
    <name evidence="7" type="ORF">QBC33DRAFT_554739</name>
</gene>
<protein>
    <submittedName>
        <fullName evidence="7">Sphingoid long-chain base transporter RSB1</fullName>
    </submittedName>
</protein>
<feature type="transmembrane region" description="Helical" evidence="6">
    <location>
        <begin position="59"/>
        <end position="78"/>
    </location>
</feature>
<feature type="transmembrane region" description="Helical" evidence="6">
    <location>
        <begin position="223"/>
        <end position="243"/>
    </location>
</feature>
<feature type="transmembrane region" description="Helical" evidence="6">
    <location>
        <begin position="172"/>
        <end position="196"/>
    </location>
</feature>
<evidence type="ECO:0000256" key="3">
    <source>
        <dbReference type="ARBA" id="ARBA00022989"/>
    </source>
</evidence>
<dbReference type="PANTHER" id="PTHR31465">
    <property type="entry name" value="PROTEIN RTA1-RELATED"/>
    <property type="match status" value="1"/>
</dbReference>
<evidence type="ECO:0000256" key="6">
    <source>
        <dbReference type="SAM" id="Phobius"/>
    </source>
</evidence>
<feature type="compositionally biased region" description="Basic residues" evidence="5">
    <location>
        <begin position="295"/>
        <end position="304"/>
    </location>
</feature>